<organism evidence="2 3">
    <name type="scientific">Henningerozyma blattae (strain ATCC 34711 / CBS 6284 / DSM 70876 / NBRC 10599 / NRRL Y-10934 / UCD 77-7)</name>
    <name type="common">Yeast</name>
    <name type="synonym">Tetrapisispora blattae</name>
    <dbReference type="NCBI Taxonomy" id="1071380"/>
    <lineage>
        <taxon>Eukaryota</taxon>
        <taxon>Fungi</taxon>
        <taxon>Dikarya</taxon>
        <taxon>Ascomycota</taxon>
        <taxon>Saccharomycotina</taxon>
        <taxon>Saccharomycetes</taxon>
        <taxon>Saccharomycetales</taxon>
        <taxon>Saccharomycetaceae</taxon>
        <taxon>Henningerozyma</taxon>
    </lineage>
</organism>
<dbReference type="InterPro" id="IPR031731">
    <property type="entry name" value="CX9C"/>
</dbReference>
<dbReference type="Pfam" id="PF16860">
    <property type="entry name" value="CX9C"/>
    <property type="match status" value="1"/>
</dbReference>
<keyword evidence="3" id="KW-1185">Reference proteome</keyword>
<dbReference type="Gene3D" id="1.10.287.2900">
    <property type="match status" value="2"/>
</dbReference>
<dbReference type="GO" id="GO:0009060">
    <property type="term" value="P:aerobic respiration"/>
    <property type="evidence" value="ECO:0007669"/>
    <property type="project" value="EnsemblFungi"/>
</dbReference>
<dbReference type="EMBL" id="HE806322">
    <property type="protein sequence ID" value="CCH62246.1"/>
    <property type="molecule type" value="Genomic_DNA"/>
</dbReference>
<proteinExistence type="predicted"/>
<dbReference type="RefSeq" id="XP_004181765.1">
    <property type="nucleotide sequence ID" value="XM_004181717.1"/>
</dbReference>
<dbReference type="KEGG" id="tbl:TBLA_0G03090"/>
<dbReference type="Proteomes" id="UP000002866">
    <property type="component" value="Chromosome 7"/>
</dbReference>
<dbReference type="HOGENOM" id="CLU_160816_0_0_1"/>
<evidence type="ECO:0000313" key="2">
    <source>
        <dbReference type="EMBL" id="CCH62246.1"/>
    </source>
</evidence>
<evidence type="ECO:0000259" key="1">
    <source>
        <dbReference type="Pfam" id="PF16860"/>
    </source>
</evidence>
<dbReference type="PANTHER" id="PTHR47106:SF1">
    <property type="entry name" value="COILED-COIL-HELIX-COILED-COIL-HELIX DOMAIN-CONTAINING PROTEIN 5"/>
    <property type="match status" value="1"/>
</dbReference>
<dbReference type="OMA" id="LAFHQCM"/>
<accession>I2H794</accession>
<dbReference type="FunCoup" id="I2H794">
    <property type="interactions" value="26"/>
</dbReference>
<dbReference type="InterPro" id="IPR052848">
    <property type="entry name" value="CHCH_domain-containing_protein"/>
</dbReference>
<dbReference type="PANTHER" id="PTHR47106">
    <property type="entry name" value="COILED-COIL-HELIX-COILED-COIL-HELIX DOMAIN-CONTAINING PROTEIN 5"/>
    <property type="match status" value="1"/>
</dbReference>
<reference evidence="2 3" key="1">
    <citation type="journal article" date="2011" name="Proc. Natl. Acad. Sci. U.S.A.">
        <title>Evolutionary erosion of yeast sex chromosomes by mating-type switching accidents.</title>
        <authorList>
            <person name="Gordon J.L."/>
            <person name="Armisen D."/>
            <person name="Proux-Wera E."/>
            <person name="Oheigeartaigh S.S."/>
            <person name="Byrne K.P."/>
            <person name="Wolfe K.H."/>
        </authorList>
    </citation>
    <scope>NUCLEOTIDE SEQUENCE [LARGE SCALE GENOMIC DNA]</scope>
    <source>
        <strain evidence="3">ATCC 34711 / CBS 6284 / DSM 70876 / NBRC 10599 / NRRL Y-10934 / UCD 77-7</strain>
    </source>
</reference>
<protein>
    <recommendedName>
        <fullName evidence="1">IMS import disulfide relay-system CHCH-CHCH-like Cx9C domain-containing protein</fullName>
    </recommendedName>
</protein>
<dbReference type="GO" id="GO:0005758">
    <property type="term" value="C:mitochondrial intermembrane space"/>
    <property type="evidence" value="ECO:0007669"/>
    <property type="project" value="EnsemblFungi"/>
</dbReference>
<dbReference type="GeneID" id="14497378"/>
<evidence type="ECO:0000313" key="3">
    <source>
        <dbReference type="Proteomes" id="UP000002866"/>
    </source>
</evidence>
<sequence>MSSNVLDEIVMEEVALNCPQQFITYHKCLSSNEDCNASRKELSNCIENKVPSIQKIMTNCQTLLNNYNNCIRKNWEKGESDTSIDQLCSKELDSLRECSSNQLKGTKPILSNLKFPPAN</sequence>
<gene>
    <name evidence="2" type="primary">TBLA0G03090</name>
    <name evidence="2" type="ORF">TBLA_0G03090</name>
</gene>
<name>I2H794_HENB6</name>
<feature type="domain" description="IMS import disulfide relay-system CHCH-CHCH-like Cx9C" evidence="1">
    <location>
        <begin position="11"/>
        <end position="50"/>
    </location>
</feature>
<dbReference type="OrthoDB" id="276296at2759"/>
<dbReference type="InParanoid" id="I2H794"/>
<dbReference type="AlphaFoldDB" id="I2H794"/>